<dbReference type="AlphaFoldDB" id="A0A495VSP3"/>
<keyword evidence="2" id="KW-1185">Reference proteome</keyword>
<proteinExistence type="predicted"/>
<name>A0A495VSP3_9PSEU</name>
<comment type="caution">
    <text evidence="1">The sequence shown here is derived from an EMBL/GenBank/DDBJ whole genome shotgun (WGS) entry which is preliminary data.</text>
</comment>
<reference evidence="1 2" key="1">
    <citation type="submission" date="2018-10" db="EMBL/GenBank/DDBJ databases">
        <title>Sequencing the genomes of 1000 actinobacteria strains.</title>
        <authorList>
            <person name="Klenk H.-P."/>
        </authorList>
    </citation>
    <scope>NUCLEOTIDE SEQUENCE [LARGE SCALE GENOMIC DNA]</scope>
    <source>
        <strain evidence="1 2">DSM 43800</strain>
    </source>
</reference>
<accession>A0A495VSP3</accession>
<evidence type="ECO:0008006" key="3">
    <source>
        <dbReference type="Google" id="ProtNLM"/>
    </source>
</evidence>
<dbReference type="Proteomes" id="UP000282084">
    <property type="component" value="Unassembled WGS sequence"/>
</dbReference>
<dbReference type="EMBL" id="RBXO01000001">
    <property type="protein sequence ID" value="RKT52411.1"/>
    <property type="molecule type" value="Genomic_DNA"/>
</dbReference>
<gene>
    <name evidence="1" type="ORF">C8E97_0921</name>
</gene>
<protein>
    <recommendedName>
        <fullName evidence="3">Helix-turn-helix protein</fullName>
    </recommendedName>
</protein>
<evidence type="ECO:0000313" key="1">
    <source>
        <dbReference type="EMBL" id="RKT52411.1"/>
    </source>
</evidence>
<evidence type="ECO:0000313" key="2">
    <source>
        <dbReference type="Proteomes" id="UP000282084"/>
    </source>
</evidence>
<sequence>MTFRAHNRRREVAMPKTIRLRTAAFAKAALLAGYPSDYALAKAMGVNRSTVARVLNGELRPGPAFIGGALTALAPMQFEDLFEVVAAGAGDD</sequence>
<organism evidence="1 2">
    <name type="scientific">Saccharothrix australiensis</name>
    <dbReference type="NCBI Taxonomy" id="2072"/>
    <lineage>
        <taxon>Bacteria</taxon>
        <taxon>Bacillati</taxon>
        <taxon>Actinomycetota</taxon>
        <taxon>Actinomycetes</taxon>
        <taxon>Pseudonocardiales</taxon>
        <taxon>Pseudonocardiaceae</taxon>
        <taxon>Saccharothrix</taxon>
    </lineage>
</organism>